<dbReference type="PANTHER" id="PTHR43278">
    <property type="entry name" value="NAD(P)H-DEPENDENT FMN-CONTAINING OXIDOREDUCTASE YWQN-RELATED"/>
    <property type="match status" value="1"/>
</dbReference>
<keyword evidence="2" id="KW-0288">FMN</keyword>
<dbReference type="InterPro" id="IPR005025">
    <property type="entry name" value="FMN_Rdtase-like_dom"/>
</dbReference>
<dbReference type="PANTHER" id="PTHR43278:SF2">
    <property type="entry name" value="IRON-SULFUR FLAVOPROTEIN"/>
    <property type="match status" value="1"/>
</dbReference>
<proteinExistence type="predicted"/>
<dbReference type="InterPro" id="IPR029039">
    <property type="entry name" value="Flavoprotein-like_sf"/>
</dbReference>
<evidence type="ECO:0000259" key="3">
    <source>
        <dbReference type="Pfam" id="PF03358"/>
    </source>
</evidence>
<dbReference type="AlphaFoldDB" id="X1AKZ8"/>
<dbReference type="Pfam" id="PF03358">
    <property type="entry name" value="FMN_red"/>
    <property type="match status" value="1"/>
</dbReference>
<organism evidence="4">
    <name type="scientific">marine sediment metagenome</name>
    <dbReference type="NCBI Taxonomy" id="412755"/>
    <lineage>
        <taxon>unclassified sequences</taxon>
        <taxon>metagenomes</taxon>
        <taxon>ecological metagenomes</taxon>
    </lineage>
</organism>
<evidence type="ECO:0000313" key="4">
    <source>
        <dbReference type="EMBL" id="GAG73133.1"/>
    </source>
</evidence>
<evidence type="ECO:0000256" key="1">
    <source>
        <dbReference type="ARBA" id="ARBA00022630"/>
    </source>
</evidence>
<dbReference type="GO" id="GO:0016491">
    <property type="term" value="F:oxidoreductase activity"/>
    <property type="evidence" value="ECO:0007669"/>
    <property type="project" value="InterPro"/>
</dbReference>
<reference evidence="4" key="1">
    <citation type="journal article" date="2014" name="Front. Microbiol.">
        <title>High frequency of phylogenetically diverse reductive dehalogenase-homologous genes in deep subseafloor sedimentary metagenomes.</title>
        <authorList>
            <person name="Kawai M."/>
            <person name="Futagami T."/>
            <person name="Toyoda A."/>
            <person name="Takaki Y."/>
            <person name="Nishi S."/>
            <person name="Hori S."/>
            <person name="Arai W."/>
            <person name="Tsubouchi T."/>
            <person name="Morono Y."/>
            <person name="Uchiyama I."/>
            <person name="Ito T."/>
            <person name="Fujiyama A."/>
            <person name="Inagaki F."/>
            <person name="Takami H."/>
        </authorList>
    </citation>
    <scope>NUCLEOTIDE SEQUENCE</scope>
    <source>
        <strain evidence="4">Expedition CK06-06</strain>
    </source>
</reference>
<sequence length="220" mass="25536">MKLTVFNGSPRGKKSNTALLLEHVLKGFMETEGNSYELEYIVNKDVEELVEMFRNASDIILAFPLYTDCMPGIVKSFIDSLKPLCGKQDNPSIGFIVQGGFPEAYHSRFVERYLEKLAKRLNCQYVGCIIKGGVETIRIMPKFMTKKIFNYFYELGKIYGKSGKFDEELLKEIAKSEHLSTLRRLFFRFASSVGMTHVYWNKQLKENNAFKERFDKPYIR</sequence>
<feature type="domain" description="NADPH-dependent FMN reductase-like" evidence="3">
    <location>
        <begin position="1"/>
        <end position="82"/>
    </location>
</feature>
<keyword evidence="1" id="KW-0285">Flavoprotein</keyword>
<name>X1AKZ8_9ZZZZ</name>
<dbReference type="Gene3D" id="3.40.50.360">
    <property type="match status" value="1"/>
</dbReference>
<comment type="caution">
    <text evidence="4">The sequence shown here is derived from an EMBL/GenBank/DDBJ whole genome shotgun (WGS) entry which is preliminary data.</text>
</comment>
<accession>X1AKZ8</accession>
<protein>
    <recommendedName>
        <fullName evidence="3">NADPH-dependent FMN reductase-like domain-containing protein</fullName>
    </recommendedName>
</protein>
<dbReference type="SUPFAM" id="SSF52218">
    <property type="entry name" value="Flavoproteins"/>
    <property type="match status" value="1"/>
</dbReference>
<dbReference type="InterPro" id="IPR051796">
    <property type="entry name" value="ISF_SsuE-like"/>
</dbReference>
<dbReference type="EMBL" id="BART01000512">
    <property type="protein sequence ID" value="GAG73133.1"/>
    <property type="molecule type" value="Genomic_DNA"/>
</dbReference>
<evidence type="ECO:0000256" key="2">
    <source>
        <dbReference type="ARBA" id="ARBA00022643"/>
    </source>
</evidence>
<gene>
    <name evidence="4" type="ORF">S01H4_02377</name>
</gene>